<name>A0ABP7MV59_9GAMM</name>
<comment type="caution">
    <text evidence="2">The sequence shown here is derived from an EMBL/GenBank/DDBJ whole genome shotgun (WGS) entry which is preliminary data.</text>
</comment>
<sequence>MFLNHKAKAGLGILVVLTFNMAFSESSENVDVDSDCNSLDFSLNSVPSTVLVGTDVVELASFNPRISIWKS</sequence>
<feature type="chain" id="PRO_5046727854" evidence="1">
    <location>
        <begin position="25"/>
        <end position="71"/>
    </location>
</feature>
<reference evidence="3" key="1">
    <citation type="journal article" date="2019" name="Int. J. Syst. Evol. Microbiol.">
        <title>The Global Catalogue of Microorganisms (GCM) 10K type strain sequencing project: providing services to taxonomists for standard genome sequencing and annotation.</title>
        <authorList>
            <consortium name="The Broad Institute Genomics Platform"/>
            <consortium name="The Broad Institute Genome Sequencing Center for Infectious Disease"/>
            <person name="Wu L."/>
            <person name="Ma J."/>
        </authorList>
    </citation>
    <scope>NUCLEOTIDE SEQUENCE [LARGE SCALE GENOMIC DNA]</scope>
    <source>
        <strain evidence="3">JCM 17551</strain>
    </source>
</reference>
<evidence type="ECO:0000313" key="2">
    <source>
        <dbReference type="EMBL" id="GAA3930480.1"/>
    </source>
</evidence>
<keyword evidence="3" id="KW-1185">Reference proteome</keyword>
<protein>
    <submittedName>
        <fullName evidence="2">Uncharacterized protein</fullName>
    </submittedName>
</protein>
<evidence type="ECO:0000313" key="3">
    <source>
        <dbReference type="Proteomes" id="UP001501565"/>
    </source>
</evidence>
<organism evidence="2 3">
    <name type="scientific">Litoribacillus peritrichatus</name>
    <dbReference type="NCBI Taxonomy" id="718191"/>
    <lineage>
        <taxon>Bacteria</taxon>
        <taxon>Pseudomonadati</taxon>
        <taxon>Pseudomonadota</taxon>
        <taxon>Gammaproteobacteria</taxon>
        <taxon>Oceanospirillales</taxon>
        <taxon>Oceanospirillaceae</taxon>
        <taxon>Litoribacillus</taxon>
    </lineage>
</organism>
<accession>A0ABP7MV59</accession>
<dbReference type="EMBL" id="BAABBN010000007">
    <property type="protein sequence ID" value="GAA3930480.1"/>
    <property type="molecule type" value="Genomic_DNA"/>
</dbReference>
<feature type="signal peptide" evidence="1">
    <location>
        <begin position="1"/>
        <end position="24"/>
    </location>
</feature>
<evidence type="ECO:0000256" key="1">
    <source>
        <dbReference type="SAM" id="SignalP"/>
    </source>
</evidence>
<proteinExistence type="predicted"/>
<dbReference type="RefSeq" id="WP_344799271.1">
    <property type="nucleotide sequence ID" value="NZ_BAABBN010000007.1"/>
</dbReference>
<gene>
    <name evidence="2" type="ORF">GCM10022277_28990</name>
</gene>
<keyword evidence="1" id="KW-0732">Signal</keyword>
<dbReference type="Proteomes" id="UP001501565">
    <property type="component" value="Unassembled WGS sequence"/>
</dbReference>